<feature type="domain" description="Threonine/serine exporter-like N-terminal" evidence="4">
    <location>
        <begin position="417"/>
        <end position="660"/>
    </location>
</feature>
<evidence type="ECO:0000313" key="5">
    <source>
        <dbReference type="EMBL" id="KAJ9133001.1"/>
    </source>
</evidence>
<dbReference type="InterPro" id="IPR051361">
    <property type="entry name" value="ThrE/Ser_Exporter"/>
</dbReference>
<feature type="transmembrane region" description="Helical" evidence="3">
    <location>
        <begin position="640"/>
        <end position="661"/>
    </location>
</feature>
<dbReference type="InterPro" id="IPR010619">
    <property type="entry name" value="ThrE-like_N"/>
</dbReference>
<dbReference type="AlphaFoldDB" id="A0AA38VHR4"/>
<keyword evidence="3" id="KW-1133">Transmembrane helix</keyword>
<feature type="transmembrane region" description="Helical" evidence="3">
    <location>
        <begin position="817"/>
        <end position="836"/>
    </location>
</feature>
<sequence>MCHFIIQPLTFPHSSRNAAVILLDAWRRYPGLHPPLQDMSSSRGDGEDSSSNQPPDGVPANGGKGKEKKRVGFLSDRQPPASSDDYFSFVADGGGNSSGGTPGALETPGDRDSFNRAELTSALEKILKPEHHAGPIPLTFPRPALRKQTAPESPAAQVPDQPLRSEIEARHRADRLAVAVGSGLASRNSLDMEDSPSVTSFAGDQALLGDDTSTEALVQPHGPSAAETQSGLRFRRRAQEAASELVRTHTVKKSDSSIPILGNFEGGPARSGTATPVAHDLEYVPRPTKYRGGILGSLLKLYGQDTPSGETSASAPGTPTRTPNRTPRGSPPTSMPGSPRAERPRSGLFALRAHHSASTLAELIGSSSTLAAPVSSRDISDAVSEKFKHERRYRRPKNNIDKYKIKNHIAEILSIHRYLVKLCRALMLYGAPTHRLEAYMGMSARVLGIEGQFLYLPGCMIISFDDSRTHTTEVKIVRSPQGVDLGRLRDVHEIYKQVVHDLISVDVAMERLDAVMTRKDKFPNWFRVLVYGFASAAVAPFAFEGRFIDLPIAFLLGCILGGLQLILAPSNELYANVFEITAAVITSFLARAFGSLRGGELFCFSALAQSSIALILPGYIVLCASLELQSHSMVSGSVRMVYAMIYSLFLGYGITIGSVLYGYIDQNATSKVHCDDPLDSKWYLLFVPLFTMCLCIVNQAKWKQTPIMLFISFAGFCVNSYSSRFFKGNTQVSNTLGALTIGFLANLYARLGRHVENFCLDMWEFYIEPRVRRLRFRKTPKSEYPLGPYPSQTIDPERGSVADSAKTAVAAPLSRQVGYGLAAAAMLPAIFVQVPSGLAAGGSLLSGVQSADQITHNKTATSSTTSEVTGLNTTAFNVLFSVIQVAISISVGLALSALIVYPFGKRRSGLFSF</sequence>
<feature type="transmembrane region" description="Helical" evidence="3">
    <location>
        <begin position="550"/>
        <end position="567"/>
    </location>
</feature>
<feature type="transmembrane region" description="Helical" evidence="3">
    <location>
        <begin position="601"/>
        <end position="620"/>
    </location>
</feature>
<proteinExistence type="inferred from homology"/>
<dbReference type="PANTHER" id="PTHR31082">
    <property type="entry name" value="PHEROMONE-REGULATED MEMBRANE PROTEIN 10"/>
    <property type="match status" value="1"/>
</dbReference>
<comment type="caution">
    <text evidence="5">The sequence shown here is derived from an EMBL/GenBank/DDBJ whole genome shotgun (WGS) entry which is preliminary data.</text>
</comment>
<evidence type="ECO:0000313" key="6">
    <source>
        <dbReference type="Proteomes" id="UP001174694"/>
    </source>
</evidence>
<feature type="transmembrane region" description="Helical" evidence="3">
    <location>
        <begin position="682"/>
        <end position="700"/>
    </location>
</feature>
<evidence type="ECO:0000256" key="1">
    <source>
        <dbReference type="ARBA" id="ARBA00034125"/>
    </source>
</evidence>
<feature type="transmembrane region" description="Helical" evidence="3">
    <location>
        <begin position="878"/>
        <end position="903"/>
    </location>
</feature>
<organism evidence="5 6">
    <name type="scientific">Pleurostoma richardsiae</name>
    <dbReference type="NCBI Taxonomy" id="41990"/>
    <lineage>
        <taxon>Eukaryota</taxon>
        <taxon>Fungi</taxon>
        <taxon>Dikarya</taxon>
        <taxon>Ascomycota</taxon>
        <taxon>Pezizomycotina</taxon>
        <taxon>Sordariomycetes</taxon>
        <taxon>Sordariomycetidae</taxon>
        <taxon>Calosphaeriales</taxon>
        <taxon>Pleurostomataceae</taxon>
        <taxon>Pleurostoma</taxon>
    </lineage>
</organism>
<feature type="transmembrane region" description="Helical" evidence="3">
    <location>
        <begin position="706"/>
        <end position="726"/>
    </location>
</feature>
<feature type="compositionally biased region" description="Low complexity" evidence="2">
    <location>
        <begin position="316"/>
        <end position="328"/>
    </location>
</feature>
<dbReference type="Pfam" id="PF06738">
    <property type="entry name" value="ThrE"/>
    <property type="match status" value="1"/>
</dbReference>
<evidence type="ECO:0000256" key="3">
    <source>
        <dbReference type="SAM" id="Phobius"/>
    </source>
</evidence>
<accession>A0AA38VHR4</accession>
<evidence type="ECO:0000256" key="2">
    <source>
        <dbReference type="SAM" id="MobiDB-lite"/>
    </source>
</evidence>
<feature type="compositionally biased region" description="Polar residues" evidence="2">
    <location>
        <begin position="305"/>
        <end position="315"/>
    </location>
</feature>
<reference evidence="5" key="1">
    <citation type="submission" date="2022-07" db="EMBL/GenBank/DDBJ databases">
        <title>Fungi with potential for degradation of polypropylene.</title>
        <authorList>
            <person name="Gostincar C."/>
        </authorList>
    </citation>
    <scope>NUCLEOTIDE SEQUENCE</scope>
    <source>
        <strain evidence="5">EXF-13308</strain>
    </source>
</reference>
<feature type="region of interest" description="Disordered" evidence="2">
    <location>
        <begin position="238"/>
        <end position="273"/>
    </location>
</feature>
<keyword evidence="6" id="KW-1185">Reference proteome</keyword>
<name>A0AA38VHR4_9PEZI</name>
<feature type="compositionally biased region" description="Gly residues" evidence="2">
    <location>
        <begin position="92"/>
        <end position="102"/>
    </location>
</feature>
<keyword evidence="3" id="KW-0472">Membrane</keyword>
<comment type="similarity">
    <text evidence="1">Belongs to the ThrE exporter (TC 2.A.79) family.</text>
</comment>
<feature type="transmembrane region" description="Helical" evidence="3">
    <location>
        <begin position="573"/>
        <end position="594"/>
    </location>
</feature>
<feature type="transmembrane region" description="Helical" evidence="3">
    <location>
        <begin position="525"/>
        <end position="543"/>
    </location>
</feature>
<keyword evidence="3" id="KW-0812">Transmembrane</keyword>
<protein>
    <submittedName>
        <fullName evidence="5">Pheromone-regulated membrane protein 10</fullName>
    </submittedName>
</protein>
<dbReference type="GO" id="GO:0022857">
    <property type="term" value="F:transmembrane transporter activity"/>
    <property type="evidence" value="ECO:0007669"/>
    <property type="project" value="InterPro"/>
</dbReference>
<dbReference type="Proteomes" id="UP001174694">
    <property type="component" value="Unassembled WGS sequence"/>
</dbReference>
<evidence type="ECO:0000259" key="4">
    <source>
        <dbReference type="Pfam" id="PF06738"/>
    </source>
</evidence>
<dbReference type="EMBL" id="JANBVO010000054">
    <property type="protein sequence ID" value="KAJ9133001.1"/>
    <property type="molecule type" value="Genomic_DNA"/>
</dbReference>
<feature type="region of interest" description="Disordered" evidence="2">
    <location>
        <begin position="301"/>
        <end position="343"/>
    </location>
</feature>
<gene>
    <name evidence="5" type="ORF">NKR23_g11058</name>
</gene>
<feature type="region of interest" description="Disordered" evidence="2">
    <location>
        <begin position="34"/>
        <end position="113"/>
    </location>
</feature>
<dbReference type="PANTHER" id="PTHR31082:SF4">
    <property type="entry name" value="PHEROMONE-REGULATED MEMBRANE PROTEIN 10"/>
    <property type="match status" value="1"/>
</dbReference>